<proteinExistence type="predicted"/>
<dbReference type="GO" id="GO:0051015">
    <property type="term" value="F:actin filament binding"/>
    <property type="evidence" value="ECO:0007669"/>
    <property type="project" value="TreeGrafter"/>
</dbReference>
<reference evidence="6" key="1">
    <citation type="submission" date="2025-08" db="UniProtKB">
        <authorList>
            <consortium name="RefSeq"/>
        </authorList>
    </citation>
    <scope>IDENTIFICATION</scope>
</reference>
<dbReference type="RefSeq" id="XP_011499589.1">
    <property type="nucleotide sequence ID" value="XM_011501287.1"/>
</dbReference>
<gene>
    <name evidence="6" type="primary">LOC105363556</name>
</gene>
<dbReference type="GO" id="GO:0005737">
    <property type="term" value="C:cytoplasm"/>
    <property type="evidence" value="ECO:0007669"/>
    <property type="project" value="TreeGrafter"/>
</dbReference>
<feature type="compositionally biased region" description="Polar residues" evidence="4">
    <location>
        <begin position="217"/>
        <end position="233"/>
    </location>
</feature>
<feature type="compositionally biased region" description="Polar residues" evidence="4">
    <location>
        <begin position="374"/>
        <end position="385"/>
    </location>
</feature>
<feature type="region of interest" description="Disordered" evidence="4">
    <location>
        <begin position="172"/>
        <end position="294"/>
    </location>
</feature>
<keyword evidence="1" id="KW-0677">Repeat</keyword>
<evidence type="ECO:0000313" key="6">
    <source>
        <dbReference type="RefSeq" id="XP_011499589.1"/>
    </source>
</evidence>
<evidence type="ECO:0000256" key="2">
    <source>
        <dbReference type="ARBA" id="ARBA00023043"/>
    </source>
</evidence>
<dbReference type="AlphaFoldDB" id="A0AAJ7DX30"/>
<dbReference type="PANTHER" id="PTHR24153:SF8">
    <property type="entry name" value="FORKED, ISOFORM F"/>
    <property type="match status" value="1"/>
</dbReference>
<dbReference type="GeneID" id="105363556"/>
<keyword evidence="2" id="KW-0040">ANK repeat</keyword>
<dbReference type="InterPro" id="IPR052420">
    <property type="entry name" value="Espin/Espin-like"/>
</dbReference>
<accession>A0AAJ7DX30</accession>
<dbReference type="CTD" id="32718"/>
<name>A0AAJ7DX30_9HYME</name>
<keyword evidence="3" id="KW-0175">Coiled coil</keyword>
<feature type="region of interest" description="Disordered" evidence="4">
    <location>
        <begin position="356"/>
        <end position="385"/>
    </location>
</feature>
<organism evidence="5 6">
    <name type="scientific">Ceratosolen solmsi marchali</name>
    <dbReference type="NCBI Taxonomy" id="326594"/>
    <lineage>
        <taxon>Eukaryota</taxon>
        <taxon>Metazoa</taxon>
        <taxon>Ecdysozoa</taxon>
        <taxon>Arthropoda</taxon>
        <taxon>Hexapoda</taxon>
        <taxon>Insecta</taxon>
        <taxon>Pterygota</taxon>
        <taxon>Neoptera</taxon>
        <taxon>Endopterygota</taxon>
        <taxon>Hymenoptera</taxon>
        <taxon>Apocrita</taxon>
        <taxon>Proctotrupomorpha</taxon>
        <taxon>Chalcidoidea</taxon>
        <taxon>Agaonidae</taxon>
        <taxon>Agaoninae</taxon>
        <taxon>Ceratosolen</taxon>
    </lineage>
</organism>
<feature type="region of interest" description="Disordered" evidence="4">
    <location>
        <begin position="441"/>
        <end position="484"/>
    </location>
</feature>
<keyword evidence="5" id="KW-1185">Reference proteome</keyword>
<feature type="region of interest" description="Disordered" evidence="4">
    <location>
        <begin position="61"/>
        <end position="81"/>
    </location>
</feature>
<dbReference type="KEGG" id="csol:105363556"/>
<dbReference type="GO" id="GO:0051017">
    <property type="term" value="P:actin filament bundle assembly"/>
    <property type="evidence" value="ECO:0007669"/>
    <property type="project" value="TreeGrafter"/>
</dbReference>
<feature type="compositionally biased region" description="Pro residues" evidence="4">
    <location>
        <begin position="282"/>
        <end position="292"/>
    </location>
</feature>
<feature type="compositionally biased region" description="Pro residues" evidence="4">
    <location>
        <begin position="468"/>
        <end position="479"/>
    </location>
</feature>
<sequence length="768" mass="84081">MAKDRLGSDYSENISEITPSSSCMIGSIDKCSLRGCSGMFQEPFFLHPPGSRPRDGLYINPMNSPFQTSRQKESASHGSSESFYLHSPHDLIYTRITHLFEDGGDRTNVNSRSSTEGKDDTLTVKVDVHINNGTLIPNGSTNSLRSELAKDSGSEHAYEQICIGHEEQGNHKYTGAAKKHPDNASDISSRSRKMDRRYSRSSSASESSNMSSEVHCYSSTTSTPSLSRNSSNERMSKSPKVTEILAGNNCKILERKTSTTSSTRAESEKGTKAVISGSSMFRPPPPPPPPPPEIEEVVIVTSKIAENNIKEQKLNGNQSSTQEQKFNSNITTISAVAARPNDEDDAAAVAQRVPGDSAVGSCTPNASAEEESRCTTSVQPTGTSHPLSRHMVLPFIPPKFANQATDSESLLKPSEYLRSICKGATSGPANSLSKARSVDNLDIQGCGSDDENRKSDGDVQPVRTELSGPPPPPLPPPPNNGIVTLLSTNSTAEREHLVKQSQHQQQQTQQPLATISIQDLTSVQLRRTNVKMNATKTFSAPPNRSVSMTNVSEAFFIQKTDLIAELKKTKDIPGIKKLKVQRAQVEKSEEQNLITEINKAFSISNFVDQIPEKDNSGNVIPIWKRQMLAKKAAERAKKELEEQIARENEEKRQKAIPPWKRQLLAKKDSEIKIVGANPVQSVASVTIPLAKVESPLISKKDISVDNPPTSSNILLISAMPSKSSEENKSAIIQEDEKRNGTNDDSEFVHIIPWRAQLRKTNSKLNILD</sequence>
<feature type="compositionally biased region" description="Low complexity" evidence="4">
    <location>
        <begin position="200"/>
        <end position="212"/>
    </location>
</feature>
<evidence type="ECO:0000256" key="3">
    <source>
        <dbReference type="SAM" id="Coils"/>
    </source>
</evidence>
<protein>
    <submittedName>
        <fullName evidence="6">Uncharacterized protein LOC105363556</fullName>
    </submittedName>
</protein>
<feature type="coiled-coil region" evidence="3">
    <location>
        <begin position="580"/>
        <end position="653"/>
    </location>
</feature>
<evidence type="ECO:0000256" key="4">
    <source>
        <dbReference type="SAM" id="MobiDB-lite"/>
    </source>
</evidence>
<dbReference type="Proteomes" id="UP000695007">
    <property type="component" value="Unplaced"/>
</dbReference>
<evidence type="ECO:0000313" key="5">
    <source>
        <dbReference type="Proteomes" id="UP000695007"/>
    </source>
</evidence>
<evidence type="ECO:0000256" key="1">
    <source>
        <dbReference type="ARBA" id="ARBA00022737"/>
    </source>
</evidence>
<dbReference type="PANTHER" id="PTHR24153">
    <property type="entry name" value="ESPIN"/>
    <property type="match status" value="1"/>
</dbReference>